<evidence type="ECO:0000256" key="8">
    <source>
        <dbReference type="SAM" id="Phobius"/>
    </source>
</evidence>
<evidence type="ECO:0000313" key="10">
    <source>
        <dbReference type="EMBL" id="CDX56991.1"/>
    </source>
</evidence>
<dbReference type="PANTHER" id="PTHR30576">
    <property type="entry name" value="COLANIC BIOSYNTHESIS UDP-GLUCOSE LIPID CARRIER TRANSFERASE"/>
    <property type="match status" value="1"/>
</dbReference>
<sequence length="511" mass="57986">MNEIDPARRFSMDAVRNYDAPADGGKPGGINDVARQVASQYRRDTMSPIMVSGVLRMVEFAVLFLSGLGVYFYYVGFFSYLAWQYPLAIAATSFLAVVLLDVTDSYQIAALMRPLANFGRVLLVWAGSFALMALTAFAIKASEDYSRLLFGTWFVVGFVLIFGLRLVMSRLIRRWARDGRMERRALIVGGGKAAEQLIRSVEKQPYNDIRICGIFDDRNDKRSPPIVAGYPKLGTISELIEFARIARIDMLIVSLPLTAESRVLQLLKKLWVLPVDIRLSAHSNALQFRPRAYSYIGSVPMLDIFDKPINDWDSVAKRAFDIVFSLVGIVLFSPVMLATAIAIKLDSKGPVLFKQKRHGFNNEIIEVYKFRSMYADRSDPTAKQTVTKNDPRVTRVGRFIRKTSIDELPQFFNSLFGSLSLVGPRPHAIAAQSHNLLYNEVVDGYFARHKVKPGVTGWAQINGWRGEMDTNEKIRMRTEYDLYYIENWSMLFDLRILFLTPVRLLNTENAY</sequence>
<evidence type="ECO:0000256" key="2">
    <source>
        <dbReference type="ARBA" id="ARBA00006464"/>
    </source>
</evidence>
<feature type="transmembrane region" description="Helical" evidence="8">
    <location>
        <begin position="121"/>
        <end position="139"/>
    </location>
</feature>
<dbReference type="NCBIfam" id="TIGR03023">
    <property type="entry name" value="WcaJ_sugtrans"/>
    <property type="match status" value="1"/>
</dbReference>
<evidence type="ECO:0000313" key="11">
    <source>
        <dbReference type="Proteomes" id="UP000046122"/>
    </source>
</evidence>
<evidence type="ECO:0000259" key="9">
    <source>
        <dbReference type="Pfam" id="PF02397"/>
    </source>
</evidence>
<keyword evidence="7" id="KW-0270">Exopolysaccharide synthesis</keyword>
<dbReference type="PANTHER" id="PTHR30576:SF0">
    <property type="entry name" value="UNDECAPRENYL-PHOSPHATE N-ACETYLGALACTOSAMINYL 1-PHOSPHATE TRANSFERASE-RELATED"/>
    <property type="match status" value="1"/>
</dbReference>
<evidence type="ECO:0000256" key="6">
    <source>
        <dbReference type="ARBA" id="ARBA00023136"/>
    </source>
</evidence>
<proteinExistence type="inferred from homology"/>
<evidence type="ECO:0000256" key="1">
    <source>
        <dbReference type="ARBA" id="ARBA00004141"/>
    </source>
</evidence>
<dbReference type="GO" id="GO:0016780">
    <property type="term" value="F:phosphotransferase activity, for other substituted phosphate groups"/>
    <property type="evidence" value="ECO:0007669"/>
    <property type="project" value="TreeGrafter"/>
</dbReference>
<accession>A0A090GBZ9</accession>
<dbReference type="Pfam" id="PF02397">
    <property type="entry name" value="Bac_transf"/>
    <property type="match status" value="1"/>
</dbReference>
<evidence type="ECO:0000256" key="7">
    <source>
        <dbReference type="ARBA" id="ARBA00023169"/>
    </source>
</evidence>
<dbReference type="InterPro" id="IPR036291">
    <property type="entry name" value="NAD(P)-bd_dom_sf"/>
</dbReference>
<dbReference type="Proteomes" id="UP000046122">
    <property type="component" value="Unassembled WGS sequence"/>
</dbReference>
<organism evidence="10 11">
    <name type="scientific">Mesorhizobium plurifarium</name>
    <dbReference type="NCBI Taxonomy" id="69974"/>
    <lineage>
        <taxon>Bacteria</taxon>
        <taxon>Pseudomonadati</taxon>
        <taxon>Pseudomonadota</taxon>
        <taxon>Alphaproteobacteria</taxon>
        <taxon>Hyphomicrobiales</taxon>
        <taxon>Phyllobacteriaceae</taxon>
        <taxon>Mesorhizobium</taxon>
    </lineage>
</organism>
<dbReference type="InterPro" id="IPR017473">
    <property type="entry name" value="Undecaprenyl-P_gluc_Ptfrase"/>
</dbReference>
<dbReference type="InterPro" id="IPR017475">
    <property type="entry name" value="EPS_sugar_tfrase"/>
</dbReference>
<keyword evidence="6 8" id="KW-0472">Membrane</keyword>
<evidence type="ECO:0000256" key="5">
    <source>
        <dbReference type="ARBA" id="ARBA00022989"/>
    </source>
</evidence>
<dbReference type="EMBL" id="CCNE01000018">
    <property type="protein sequence ID" value="CDX56991.1"/>
    <property type="molecule type" value="Genomic_DNA"/>
</dbReference>
<dbReference type="NCBIfam" id="TIGR03025">
    <property type="entry name" value="EPS_sugtrans"/>
    <property type="match status" value="1"/>
</dbReference>
<evidence type="ECO:0000256" key="4">
    <source>
        <dbReference type="ARBA" id="ARBA00022692"/>
    </source>
</evidence>
<protein>
    <submittedName>
        <fullName evidence="10">Exopolysaccharide biosynthesis polyprenyl glycosylphosphotransferase</fullName>
    </submittedName>
</protein>
<name>A0A090GBZ9_MESPL</name>
<comment type="subcellular location">
    <subcellularLocation>
        <location evidence="1">Membrane</location>
        <topology evidence="1">Multi-pass membrane protein</topology>
    </subcellularLocation>
</comment>
<dbReference type="InterPro" id="IPR003362">
    <property type="entry name" value="Bact_transf"/>
</dbReference>
<dbReference type="Gene3D" id="3.40.50.720">
    <property type="entry name" value="NAD(P)-binding Rossmann-like Domain"/>
    <property type="match status" value="1"/>
</dbReference>
<dbReference type="Pfam" id="PF13727">
    <property type="entry name" value="CoA_binding_3"/>
    <property type="match status" value="1"/>
</dbReference>
<evidence type="ECO:0000256" key="3">
    <source>
        <dbReference type="ARBA" id="ARBA00022679"/>
    </source>
</evidence>
<comment type="similarity">
    <text evidence="2">Belongs to the bacterial sugar transferase family.</text>
</comment>
<feature type="transmembrane region" description="Helical" evidence="8">
    <location>
        <begin position="322"/>
        <end position="343"/>
    </location>
</feature>
<gene>
    <name evidence="10" type="ORF">MPL3365_250095</name>
</gene>
<feature type="domain" description="Bacterial sugar transferase" evidence="9">
    <location>
        <begin position="317"/>
        <end position="505"/>
    </location>
</feature>
<dbReference type="GO" id="GO:0000271">
    <property type="term" value="P:polysaccharide biosynthetic process"/>
    <property type="evidence" value="ECO:0007669"/>
    <property type="project" value="UniProtKB-KW"/>
</dbReference>
<reference evidence="10 11" key="1">
    <citation type="submission" date="2014-08" db="EMBL/GenBank/DDBJ databases">
        <authorList>
            <person name="Moulin Lionel"/>
        </authorList>
    </citation>
    <scope>NUCLEOTIDE SEQUENCE [LARGE SCALE GENOMIC DNA]</scope>
</reference>
<dbReference type="GO" id="GO:0016020">
    <property type="term" value="C:membrane"/>
    <property type="evidence" value="ECO:0007669"/>
    <property type="project" value="UniProtKB-SubCell"/>
</dbReference>
<feature type="transmembrane region" description="Helical" evidence="8">
    <location>
        <begin position="145"/>
        <end position="167"/>
    </location>
</feature>
<feature type="transmembrane region" description="Helical" evidence="8">
    <location>
        <begin position="49"/>
        <end position="74"/>
    </location>
</feature>
<feature type="transmembrane region" description="Helical" evidence="8">
    <location>
        <begin position="80"/>
        <end position="100"/>
    </location>
</feature>
<keyword evidence="5 8" id="KW-1133">Transmembrane helix</keyword>
<keyword evidence="3 10" id="KW-0808">Transferase</keyword>
<keyword evidence="4 8" id="KW-0812">Transmembrane</keyword>
<dbReference type="SUPFAM" id="SSF51735">
    <property type="entry name" value="NAD(P)-binding Rossmann-fold domains"/>
    <property type="match status" value="1"/>
</dbReference>
<dbReference type="AlphaFoldDB" id="A0A090GBZ9"/>